<feature type="transmembrane region" description="Helical" evidence="8">
    <location>
        <begin position="474"/>
        <end position="494"/>
    </location>
</feature>
<comment type="caution">
    <text evidence="10">The sequence shown here is derived from an EMBL/GenBank/DDBJ whole genome shotgun (WGS) entry which is preliminary data.</text>
</comment>
<dbReference type="PRINTS" id="PR00171">
    <property type="entry name" value="SUGRTRNSPORT"/>
</dbReference>
<feature type="region of interest" description="Disordered" evidence="7">
    <location>
        <begin position="22"/>
        <end position="54"/>
    </location>
</feature>
<dbReference type="OrthoDB" id="6339427at2759"/>
<dbReference type="InterPro" id="IPR020846">
    <property type="entry name" value="MFS_dom"/>
</dbReference>
<dbReference type="GO" id="GO:0015791">
    <property type="term" value="P:polyol transmembrane transport"/>
    <property type="evidence" value="ECO:0007669"/>
    <property type="project" value="UniProtKB-ARBA"/>
</dbReference>
<dbReference type="PANTHER" id="PTHR48020">
    <property type="entry name" value="PROTON MYO-INOSITOL COTRANSPORTER"/>
    <property type="match status" value="1"/>
</dbReference>
<feature type="transmembrane region" description="Helical" evidence="8">
    <location>
        <begin position="242"/>
        <end position="261"/>
    </location>
</feature>
<comment type="similarity">
    <text evidence="2">Belongs to the major facilitator superfamily. Sugar transporter (TC 2.A.1.1) family.</text>
</comment>
<keyword evidence="5 8" id="KW-1133">Transmembrane helix</keyword>
<feature type="transmembrane region" description="Helical" evidence="8">
    <location>
        <begin position="428"/>
        <end position="448"/>
    </location>
</feature>
<keyword evidence="11" id="KW-1185">Reference proteome</keyword>
<evidence type="ECO:0000256" key="8">
    <source>
        <dbReference type="SAM" id="Phobius"/>
    </source>
</evidence>
<dbReference type="AlphaFoldDB" id="A0A8K0LA87"/>
<evidence type="ECO:0000256" key="3">
    <source>
        <dbReference type="ARBA" id="ARBA00022448"/>
    </source>
</evidence>
<evidence type="ECO:0000256" key="7">
    <source>
        <dbReference type="SAM" id="MobiDB-lite"/>
    </source>
</evidence>
<dbReference type="PANTHER" id="PTHR48020:SF40">
    <property type="entry name" value="MAJOR FACILITATOR SUPERFAMILY (MFS) PROFILE DOMAIN-CONTAINING PROTEIN"/>
    <property type="match status" value="1"/>
</dbReference>
<reference evidence="10" key="1">
    <citation type="submission" date="2021-07" db="EMBL/GenBank/DDBJ databases">
        <title>Elsinoe batatas strain:CRI-CJ2 Genome sequencing and assembly.</title>
        <authorList>
            <person name="Huang L."/>
        </authorList>
    </citation>
    <scope>NUCLEOTIDE SEQUENCE</scope>
    <source>
        <strain evidence="10">CRI-CJ2</strain>
    </source>
</reference>
<evidence type="ECO:0000256" key="1">
    <source>
        <dbReference type="ARBA" id="ARBA00004141"/>
    </source>
</evidence>
<evidence type="ECO:0000313" key="11">
    <source>
        <dbReference type="Proteomes" id="UP000809789"/>
    </source>
</evidence>
<dbReference type="InterPro" id="IPR003663">
    <property type="entry name" value="Sugar/inositol_transpt"/>
</dbReference>
<sequence>MADFDNVARRRTTMADRHLELPNGYADHSYPSRPSQHSHADSSIRHSPAPRPTTSRIYLNNPLIHLSPPELENAARNFAEVAGLKSITELLIKGAKFARNPDTWRSLPGLTEEEREVLEAQSKGSRFLDQPKELQVTLLACACAALVQGWDQASLNGANLRWPEDLGLAQGLDEGRPYEVWLFALVNAIPYLMASVFCYLSDTLNEYLLGRRAAIFVAAICSMCAVIGSACVRNVWELLACRIILAAGIGTKASVTSIFMAEVAPAKLRGSLVMNWQVFVAFGIFLGHSANLAVFDIRSLNWRLQLFAACVPCVPLALLIFCCPESPRFLIKKQRFAKAYRSLCSLSKLPLIAARELFLIHTQMQAEARMYTTPTMGTHPEEDPDDDKVDAASLTDNKDIYVTQGGTSFFRRFRQLFSVPRIRRASTAAFVIMITQQLSGVNVISFYGSTLTSSGVRYSDPEDAKYTEWRRALWLNWGIGITNFLFAFPAYGTIDRWGRRALVLINLPLLALCLLAAALCFRIPEGSGQLAGVGLFLVLFTIFYSFSCGVVPFSYSAEVFPIVNREVGMSFAVFCNLFGAGILALFVPFLNSKLTATGLLCLFAGLNILAFVLVWLFMYETRQAVLEEMNAIFNVPTSWHIRYQWQVMLPWIWTTFIRRQAVGIAEPLPQWYDAQIAGRDMDGHQLQDQHS</sequence>
<name>A0A8K0LA87_9PEZI</name>
<organism evidence="10 11">
    <name type="scientific">Elsinoe batatas</name>
    <dbReference type="NCBI Taxonomy" id="2601811"/>
    <lineage>
        <taxon>Eukaryota</taxon>
        <taxon>Fungi</taxon>
        <taxon>Dikarya</taxon>
        <taxon>Ascomycota</taxon>
        <taxon>Pezizomycotina</taxon>
        <taxon>Dothideomycetes</taxon>
        <taxon>Dothideomycetidae</taxon>
        <taxon>Myriangiales</taxon>
        <taxon>Elsinoaceae</taxon>
        <taxon>Elsinoe</taxon>
    </lineage>
</organism>
<feature type="transmembrane region" description="Helical" evidence="8">
    <location>
        <begin position="213"/>
        <end position="236"/>
    </location>
</feature>
<dbReference type="SUPFAM" id="SSF103473">
    <property type="entry name" value="MFS general substrate transporter"/>
    <property type="match status" value="1"/>
</dbReference>
<feature type="transmembrane region" description="Helical" evidence="8">
    <location>
        <begin position="273"/>
        <end position="294"/>
    </location>
</feature>
<dbReference type="Pfam" id="PF00083">
    <property type="entry name" value="Sugar_tr"/>
    <property type="match status" value="1"/>
</dbReference>
<evidence type="ECO:0000259" key="9">
    <source>
        <dbReference type="PROSITE" id="PS50850"/>
    </source>
</evidence>
<keyword evidence="3" id="KW-0813">Transport</keyword>
<evidence type="ECO:0000313" key="10">
    <source>
        <dbReference type="EMBL" id="KAG8631797.1"/>
    </source>
</evidence>
<feature type="domain" description="Major facilitator superfamily (MFS) profile" evidence="9">
    <location>
        <begin position="137"/>
        <end position="622"/>
    </location>
</feature>
<dbReference type="InterPro" id="IPR036259">
    <property type="entry name" value="MFS_trans_sf"/>
</dbReference>
<feature type="transmembrane region" description="Helical" evidence="8">
    <location>
        <begin position="501"/>
        <end position="524"/>
    </location>
</feature>
<keyword evidence="6 8" id="KW-0472">Membrane</keyword>
<evidence type="ECO:0000256" key="5">
    <source>
        <dbReference type="ARBA" id="ARBA00022989"/>
    </source>
</evidence>
<dbReference type="Gene3D" id="1.20.1250.20">
    <property type="entry name" value="MFS general substrate transporter like domains"/>
    <property type="match status" value="1"/>
</dbReference>
<dbReference type="PROSITE" id="PS50850">
    <property type="entry name" value="MFS"/>
    <property type="match status" value="1"/>
</dbReference>
<accession>A0A8K0LA87</accession>
<gene>
    <name evidence="10" type="ORF">KVT40_000937</name>
</gene>
<dbReference type="GO" id="GO:0015798">
    <property type="term" value="P:myo-inositol transport"/>
    <property type="evidence" value="ECO:0007669"/>
    <property type="project" value="UniProtKB-ARBA"/>
</dbReference>
<feature type="transmembrane region" description="Helical" evidence="8">
    <location>
        <begin position="180"/>
        <end position="201"/>
    </location>
</feature>
<dbReference type="InterPro" id="IPR050814">
    <property type="entry name" value="Myo-inositol_Transporter"/>
</dbReference>
<evidence type="ECO:0000256" key="6">
    <source>
        <dbReference type="ARBA" id="ARBA00023136"/>
    </source>
</evidence>
<feature type="transmembrane region" description="Helical" evidence="8">
    <location>
        <begin position="530"/>
        <end position="555"/>
    </location>
</feature>
<dbReference type="Proteomes" id="UP000809789">
    <property type="component" value="Unassembled WGS sequence"/>
</dbReference>
<evidence type="ECO:0000256" key="4">
    <source>
        <dbReference type="ARBA" id="ARBA00022692"/>
    </source>
</evidence>
<evidence type="ECO:0000256" key="2">
    <source>
        <dbReference type="ARBA" id="ARBA00010992"/>
    </source>
</evidence>
<proteinExistence type="inferred from homology"/>
<dbReference type="InterPro" id="IPR005828">
    <property type="entry name" value="MFS_sugar_transport-like"/>
</dbReference>
<dbReference type="GO" id="GO:0016020">
    <property type="term" value="C:membrane"/>
    <property type="evidence" value="ECO:0007669"/>
    <property type="project" value="UniProtKB-SubCell"/>
</dbReference>
<dbReference type="EMBL" id="JAESVG020000001">
    <property type="protein sequence ID" value="KAG8631797.1"/>
    <property type="molecule type" value="Genomic_DNA"/>
</dbReference>
<protein>
    <recommendedName>
        <fullName evidence="9">Major facilitator superfamily (MFS) profile domain-containing protein</fullName>
    </recommendedName>
</protein>
<comment type="subcellular location">
    <subcellularLocation>
        <location evidence="1">Membrane</location>
        <topology evidence="1">Multi-pass membrane protein</topology>
    </subcellularLocation>
</comment>
<dbReference type="GO" id="GO:0022857">
    <property type="term" value="F:transmembrane transporter activity"/>
    <property type="evidence" value="ECO:0007669"/>
    <property type="project" value="InterPro"/>
</dbReference>
<feature type="transmembrane region" description="Helical" evidence="8">
    <location>
        <begin position="567"/>
        <end position="590"/>
    </location>
</feature>
<keyword evidence="4 8" id="KW-0812">Transmembrane</keyword>
<feature type="transmembrane region" description="Helical" evidence="8">
    <location>
        <begin position="596"/>
        <end position="619"/>
    </location>
</feature>